<dbReference type="PROSITE" id="PS00211">
    <property type="entry name" value="ABC_TRANSPORTER_1"/>
    <property type="match status" value="1"/>
</dbReference>
<protein>
    <submittedName>
        <fullName evidence="11">Ribose transport system ATP-binding protein</fullName>
    </submittedName>
</protein>
<evidence type="ECO:0000256" key="1">
    <source>
        <dbReference type="ARBA" id="ARBA00022448"/>
    </source>
</evidence>
<dbReference type="PANTHER" id="PTHR43790">
    <property type="entry name" value="CARBOHYDRATE TRANSPORT ATP-BINDING PROTEIN MG119-RELATED"/>
    <property type="match status" value="1"/>
</dbReference>
<feature type="region of interest" description="Disordered" evidence="9">
    <location>
        <begin position="264"/>
        <end position="303"/>
    </location>
</feature>
<feature type="domain" description="ABC transporter" evidence="10">
    <location>
        <begin position="302"/>
        <end position="541"/>
    </location>
</feature>
<gene>
    <name evidence="11" type="ORF">HNP52_003040</name>
</gene>
<keyword evidence="12" id="KW-1185">Reference proteome</keyword>
<dbReference type="Gene3D" id="3.40.50.300">
    <property type="entry name" value="P-loop containing nucleotide triphosphate hydrolases"/>
    <property type="match status" value="2"/>
</dbReference>
<evidence type="ECO:0000256" key="4">
    <source>
        <dbReference type="ARBA" id="ARBA00022737"/>
    </source>
</evidence>
<evidence type="ECO:0000256" key="3">
    <source>
        <dbReference type="ARBA" id="ARBA00022597"/>
    </source>
</evidence>
<dbReference type="PROSITE" id="PS50893">
    <property type="entry name" value="ABC_TRANSPORTER_2"/>
    <property type="match status" value="2"/>
</dbReference>
<keyword evidence="2" id="KW-1003">Cell membrane</keyword>
<reference evidence="11 12" key="1">
    <citation type="submission" date="2020-08" db="EMBL/GenBank/DDBJ databases">
        <title>Functional genomics of gut bacteria from endangered species of beetles.</title>
        <authorList>
            <person name="Carlos-Shanley C."/>
        </authorList>
    </citation>
    <scope>NUCLEOTIDE SEQUENCE [LARGE SCALE GENOMIC DNA]</scope>
    <source>
        <strain evidence="11 12">S00224</strain>
    </source>
</reference>
<dbReference type="GO" id="GO:0016887">
    <property type="term" value="F:ATP hydrolysis activity"/>
    <property type="evidence" value="ECO:0007669"/>
    <property type="project" value="InterPro"/>
</dbReference>
<keyword evidence="7" id="KW-1278">Translocase</keyword>
<dbReference type="Pfam" id="PF00005">
    <property type="entry name" value="ABC_tran"/>
    <property type="match status" value="2"/>
</dbReference>
<organism evidence="11 12">
    <name type="scientific">Sphingomonas kyeonggiensis</name>
    <dbReference type="NCBI Taxonomy" id="1268553"/>
    <lineage>
        <taxon>Bacteria</taxon>
        <taxon>Pseudomonadati</taxon>
        <taxon>Pseudomonadota</taxon>
        <taxon>Alphaproteobacteria</taxon>
        <taxon>Sphingomonadales</taxon>
        <taxon>Sphingomonadaceae</taxon>
        <taxon>Sphingomonas</taxon>
    </lineage>
</organism>
<evidence type="ECO:0000313" key="12">
    <source>
        <dbReference type="Proteomes" id="UP000575241"/>
    </source>
</evidence>
<sequence>MVGAPLLSLAGVEKVWPNGTAALRGVDLTLHAGRVHGLLGANGAGKSTLIKVLAGAIPASGGTIHWRGESVHWTSPRAARAAGVATIYQHIPLVPTLSVVENMLLERAGGWRADRAGRARAAEVAGLLGNPFDLDALVGDLPIGTRQMVAIAQGLMADPALLIMDEPTASLAEHERERVYAVVRLLAAQGHAVLFVSHFLDEILSLTDEVTVLRDGRAVLHAQTATLDEAAIAEAIAGRSVQALERRSRARPLGAIVPTALSVPRRTPGPRVTEQDGRETLGPGVRRGTAGVTIPPEGRYDLTPSDPPALELRDLASPGKLAPTSLTVQSGEIVGIAGMLGSGRSELLHAIFRADPAARGAVLLHGKPIGRTPEEAVAAGIALVPEDRATQGFIAGMSVAENIALPRTGLFQSPEREREAALAAIERLAIKVQGPDAPVGELSGGNAQKVVIAKWLTPDTRLLLLDEPTAGIDIGARTDILRLIRGLADDGLPVLLVSSEFEELIGICDRILVMRDGLVIAEVDPETTDEAALIQRASGNFPSTGMAA</sequence>
<evidence type="ECO:0000256" key="8">
    <source>
        <dbReference type="ARBA" id="ARBA00023136"/>
    </source>
</evidence>
<proteinExistence type="predicted"/>
<dbReference type="PANTHER" id="PTHR43790:SF3">
    <property type="entry name" value="D-ALLOSE IMPORT ATP-BINDING PROTEIN ALSA-RELATED"/>
    <property type="match status" value="1"/>
</dbReference>
<dbReference type="InterPro" id="IPR017871">
    <property type="entry name" value="ABC_transporter-like_CS"/>
</dbReference>
<dbReference type="SUPFAM" id="SSF52540">
    <property type="entry name" value="P-loop containing nucleoside triphosphate hydrolases"/>
    <property type="match status" value="2"/>
</dbReference>
<dbReference type="GO" id="GO:0005524">
    <property type="term" value="F:ATP binding"/>
    <property type="evidence" value="ECO:0007669"/>
    <property type="project" value="UniProtKB-KW"/>
</dbReference>
<keyword evidence="3" id="KW-0762">Sugar transport</keyword>
<accession>A0A7W7K2U1</accession>
<dbReference type="CDD" id="cd03215">
    <property type="entry name" value="ABC_Carb_Monos_II"/>
    <property type="match status" value="1"/>
</dbReference>
<dbReference type="CDD" id="cd03216">
    <property type="entry name" value="ABC_Carb_Monos_I"/>
    <property type="match status" value="1"/>
</dbReference>
<keyword evidence="6 11" id="KW-0067">ATP-binding</keyword>
<comment type="caution">
    <text evidence="11">The sequence shown here is derived from an EMBL/GenBank/DDBJ whole genome shotgun (WGS) entry which is preliminary data.</text>
</comment>
<evidence type="ECO:0000256" key="7">
    <source>
        <dbReference type="ARBA" id="ARBA00022967"/>
    </source>
</evidence>
<evidence type="ECO:0000259" key="10">
    <source>
        <dbReference type="PROSITE" id="PS50893"/>
    </source>
</evidence>
<evidence type="ECO:0000256" key="9">
    <source>
        <dbReference type="SAM" id="MobiDB-lite"/>
    </source>
</evidence>
<dbReference type="InterPro" id="IPR003593">
    <property type="entry name" value="AAA+_ATPase"/>
</dbReference>
<dbReference type="AlphaFoldDB" id="A0A7W7K2U1"/>
<dbReference type="InterPro" id="IPR050107">
    <property type="entry name" value="ABC_carbohydrate_import_ATPase"/>
</dbReference>
<name>A0A7W7K2U1_9SPHN</name>
<keyword evidence="4" id="KW-0677">Repeat</keyword>
<dbReference type="EMBL" id="JACHLN010000003">
    <property type="protein sequence ID" value="MBB4839948.1"/>
    <property type="molecule type" value="Genomic_DNA"/>
</dbReference>
<evidence type="ECO:0000313" key="11">
    <source>
        <dbReference type="EMBL" id="MBB4839948.1"/>
    </source>
</evidence>
<dbReference type="Proteomes" id="UP000575241">
    <property type="component" value="Unassembled WGS sequence"/>
</dbReference>
<dbReference type="InterPro" id="IPR003439">
    <property type="entry name" value="ABC_transporter-like_ATP-bd"/>
</dbReference>
<evidence type="ECO:0000256" key="2">
    <source>
        <dbReference type="ARBA" id="ARBA00022475"/>
    </source>
</evidence>
<keyword evidence="5" id="KW-0547">Nucleotide-binding</keyword>
<dbReference type="RefSeq" id="WP_260396172.1">
    <property type="nucleotide sequence ID" value="NZ_JACHLN010000003.1"/>
</dbReference>
<evidence type="ECO:0000256" key="6">
    <source>
        <dbReference type="ARBA" id="ARBA00022840"/>
    </source>
</evidence>
<dbReference type="SMART" id="SM00382">
    <property type="entry name" value="AAA"/>
    <property type="match status" value="2"/>
</dbReference>
<evidence type="ECO:0000256" key="5">
    <source>
        <dbReference type="ARBA" id="ARBA00022741"/>
    </source>
</evidence>
<keyword evidence="8" id="KW-0472">Membrane</keyword>
<keyword evidence="1" id="KW-0813">Transport</keyword>
<feature type="domain" description="ABC transporter" evidence="10">
    <location>
        <begin position="7"/>
        <end position="240"/>
    </location>
</feature>
<dbReference type="InterPro" id="IPR027417">
    <property type="entry name" value="P-loop_NTPase"/>
</dbReference>